<dbReference type="InterPro" id="IPR013785">
    <property type="entry name" value="Aldolase_TIM"/>
</dbReference>
<protein>
    <submittedName>
        <fullName evidence="2">N-acetylneuraminate synthase</fullName>
    </submittedName>
</protein>
<feature type="domain" description="PseI/NeuA/B-like" evidence="1">
    <location>
        <begin position="38"/>
        <end position="273"/>
    </location>
</feature>
<dbReference type="GO" id="GO:0047444">
    <property type="term" value="F:N-acylneuraminate-9-phosphate synthase activity"/>
    <property type="evidence" value="ECO:0007669"/>
    <property type="project" value="TreeGrafter"/>
</dbReference>
<comment type="caution">
    <text evidence="2">The sequence shown here is derived from an EMBL/GenBank/DDBJ whole genome shotgun (WGS) entry which is preliminary data.</text>
</comment>
<dbReference type="PANTHER" id="PTHR42966:SF3">
    <property type="entry name" value="BLR5971 PROTEIN"/>
    <property type="match status" value="1"/>
</dbReference>
<dbReference type="Proteomes" id="UP000178417">
    <property type="component" value="Unassembled WGS sequence"/>
</dbReference>
<dbReference type="PANTHER" id="PTHR42966">
    <property type="entry name" value="N-ACETYLNEURAMINATE SYNTHASE"/>
    <property type="match status" value="1"/>
</dbReference>
<dbReference type="AlphaFoldDB" id="A0A1F4SQ49"/>
<accession>A0A1F4SQ49</accession>
<dbReference type="InterPro" id="IPR051690">
    <property type="entry name" value="PseI-like"/>
</dbReference>
<dbReference type="GO" id="GO:0016051">
    <property type="term" value="P:carbohydrate biosynthetic process"/>
    <property type="evidence" value="ECO:0007669"/>
    <property type="project" value="InterPro"/>
</dbReference>
<dbReference type="Pfam" id="PF03102">
    <property type="entry name" value="NeuB"/>
    <property type="match status" value="1"/>
</dbReference>
<reference evidence="2 3" key="1">
    <citation type="journal article" date="2016" name="Nat. Commun.">
        <title>Thousands of microbial genomes shed light on interconnected biogeochemical processes in an aquifer system.</title>
        <authorList>
            <person name="Anantharaman K."/>
            <person name="Brown C.T."/>
            <person name="Hug L.A."/>
            <person name="Sharon I."/>
            <person name="Castelle C.J."/>
            <person name="Probst A.J."/>
            <person name="Thomas B.C."/>
            <person name="Singh A."/>
            <person name="Wilkins M.J."/>
            <person name="Karaoz U."/>
            <person name="Brodie E.L."/>
            <person name="Williams K.H."/>
            <person name="Hubbard S.S."/>
            <person name="Banfield J.F."/>
        </authorList>
    </citation>
    <scope>NUCLEOTIDE SEQUENCE [LARGE SCALE GENOMIC DNA]</scope>
</reference>
<organism evidence="2 3">
    <name type="scientific">candidate division WOR-1 bacterium RIFOXYB2_FULL_37_13</name>
    <dbReference type="NCBI Taxonomy" id="1802579"/>
    <lineage>
        <taxon>Bacteria</taxon>
        <taxon>Bacillati</taxon>
        <taxon>Saganbacteria</taxon>
    </lineage>
</organism>
<proteinExistence type="predicted"/>
<dbReference type="EMBL" id="MEUB01000027">
    <property type="protein sequence ID" value="OGC22566.1"/>
    <property type="molecule type" value="Genomic_DNA"/>
</dbReference>
<evidence type="ECO:0000313" key="2">
    <source>
        <dbReference type="EMBL" id="OGC22566.1"/>
    </source>
</evidence>
<dbReference type="STRING" id="1802579.A2310_07360"/>
<name>A0A1F4SQ49_UNCSA</name>
<dbReference type="SUPFAM" id="SSF51569">
    <property type="entry name" value="Aldolase"/>
    <property type="match status" value="1"/>
</dbReference>
<dbReference type="InterPro" id="IPR013132">
    <property type="entry name" value="PseI/NeuA/B-like_N"/>
</dbReference>
<sequence length="289" mass="32664">MDNTVNIRNTKVGDGQPAYFISEIGINHNGDVNIAKKLITVAAASGCNAVKFQKRNPELCVPVSQRDIVRETPWGNMTYFEYRKRVEFEKNEYDEIERFCKEIGITWFASAWDMDSVDFLEKYNIPCYKIPAAKLTDDALLKHVRKQGRSIILSTGMSSLEQLDHAVDILQKNDLILLHCCSAYPASYEDLNLRVIPFLKDRYQVPVGYSGHETGLATSVAASVMGACVIERHITLDRAMWGSDHAASLEPNGLNRLMRDIRLVEKSMGDGIKRIVPKEEAIIKRLRNV</sequence>
<dbReference type="Gene3D" id="3.20.20.70">
    <property type="entry name" value="Aldolase class I"/>
    <property type="match status" value="1"/>
</dbReference>
<evidence type="ECO:0000259" key="1">
    <source>
        <dbReference type="Pfam" id="PF03102"/>
    </source>
</evidence>
<gene>
    <name evidence="2" type="ORF">A2310_07360</name>
</gene>
<evidence type="ECO:0000313" key="3">
    <source>
        <dbReference type="Proteomes" id="UP000178417"/>
    </source>
</evidence>